<evidence type="ECO:0000313" key="10">
    <source>
        <dbReference type="EMBL" id="QFG73931.1"/>
    </source>
</evidence>
<feature type="transmembrane region" description="Helical" evidence="7">
    <location>
        <begin position="418"/>
        <end position="435"/>
    </location>
</feature>
<dbReference type="Pfam" id="PF01380">
    <property type="entry name" value="SIS"/>
    <property type="match status" value="2"/>
</dbReference>
<evidence type="ECO:0000256" key="3">
    <source>
        <dbReference type="ARBA" id="ARBA00022576"/>
    </source>
</evidence>
<feature type="transmembrane region" description="Helical" evidence="7">
    <location>
        <begin position="308"/>
        <end position="327"/>
    </location>
</feature>
<keyword evidence="5" id="KW-0677">Repeat</keyword>
<evidence type="ECO:0000259" key="8">
    <source>
        <dbReference type="PROSITE" id="PS51278"/>
    </source>
</evidence>
<evidence type="ECO:0000256" key="2">
    <source>
        <dbReference type="ARBA" id="ARBA00012916"/>
    </source>
</evidence>
<dbReference type="PROSITE" id="PS51278">
    <property type="entry name" value="GATASE_TYPE_2"/>
    <property type="match status" value="1"/>
</dbReference>
<dbReference type="PROSITE" id="PS51464">
    <property type="entry name" value="SIS"/>
    <property type="match status" value="2"/>
</dbReference>
<comment type="catalytic activity">
    <reaction evidence="1">
        <text>D-fructose 6-phosphate + L-glutamine = D-glucosamine 6-phosphate + L-glutamate</text>
        <dbReference type="Rhea" id="RHEA:13237"/>
        <dbReference type="ChEBI" id="CHEBI:29985"/>
        <dbReference type="ChEBI" id="CHEBI:58359"/>
        <dbReference type="ChEBI" id="CHEBI:58725"/>
        <dbReference type="ChEBI" id="CHEBI:61527"/>
        <dbReference type="EC" id="2.6.1.16"/>
    </reaction>
</comment>
<dbReference type="CDD" id="cd00714">
    <property type="entry name" value="GFAT"/>
    <property type="match status" value="1"/>
</dbReference>
<dbReference type="InterPro" id="IPR035490">
    <property type="entry name" value="GlmS/FrlB_SIS"/>
</dbReference>
<evidence type="ECO:0000256" key="1">
    <source>
        <dbReference type="ARBA" id="ARBA00001031"/>
    </source>
</evidence>
<evidence type="ECO:0000256" key="7">
    <source>
        <dbReference type="SAM" id="Phobius"/>
    </source>
</evidence>
<dbReference type="GO" id="GO:0097367">
    <property type="term" value="F:carbohydrate derivative binding"/>
    <property type="evidence" value="ECO:0007669"/>
    <property type="project" value="InterPro"/>
</dbReference>
<dbReference type="GO" id="GO:0006047">
    <property type="term" value="P:UDP-N-acetylglucosamine metabolic process"/>
    <property type="evidence" value="ECO:0007669"/>
    <property type="project" value="TreeGrafter"/>
</dbReference>
<dbReference type="CDD" id="cd05009">
    <property type="entry name" value="SIS_GlmS_GlmD_2"/>
    <property type="match status" value="1"/>
</dbReference>
<dbReference type="InterPro" id="IPR005855">
    <property type="entry name" value="GFAT"/>
</dbReference>
<keyword evidence="7" id="KW-0812">Transmembrane</keyword>
<name>A0A5J6VKJ5_9VIRU</name>
<keyword evidence="3" id="KW-0032">Aminotransferase</keyword>
<evidence type="ECO:0000256" key="4">
    <source>
        <dbReference type="ARBA" id="ARBA00022679"/>
    </source>
</evidence>
<keyword evidence="6" id="KW-0315">Glutamine amidotransferase</keyword>
<dbReference type="InterPro" id="IPR035466">
    <property type="entry name" value="GlmS/AgaS_SIS"/>
</dbReference>
<evidence type="ECO:0000256" key="5">
    <source>
        <dbReference type="ARBA" id="ARBA00022737"/>
    </source>
</evidence>
<keyword evidence="7" id="KW-0472">Membrane</keyword>
<dbReference type="NCBIfam" id="NF001484">
    <property type="entry name" value="PRK00331.1"/>
    <property type="match status" value="1"/>
</dbReference>
<protein>
    <recommendedName>
        <fullName evidence="2">glutamine--fructose-6-phosphate transaminase (isomerizing)</fullName>
        <ecNumber evidence="2">2.6.1.16</ecNumber>
    </recommendedName>
</protein>
<dbReference type="EC" id="2.6.1.16" evidence="2"/>
<dbReference type="GO" id="GO:0006487">
    <property type="term" value="P:protein N-linked glycosylation"/>
    <property type="evidence" value="ECO:0007669"/>
    <property type="project" value="TreeGrafter"/>
</dbReference>
<dbReference type="Pfam" id="PF13522">
    <property type="entry name" value="GATase_6"/>
    <property type="match status" value="1"/>
</dbReference>
<dbReference type="InterPro" id="IPR047084">
    <property type="entry name" value="GFAT_N"/>
</dbReference>
<reference evidence="10" key="1">
    <citation type="journal article" date="2019" name="Philos. Trans. R. Soc. Lond., B, Biol. Sci.">
        <title>Targeted metagenomic recovery of four divergent viruses reveals shared and distinctive characteristics of giant viruses of marine eukaryotes.</title>
        <authorList>
            <person name="Needham D.M."/>
            <person name="Poirier C."/>
            <person name="Hehenberger E."/>
            <person name="Jimenez V."/>
            <person name="Swalwell J.E."/>
            <person name="Santoro A.E."/>
            <person name="Worden A.Z."/>
        </authorList>
    </citation>
    <scope>NUCLEOTIDE SEQUENCE</scope>
    <source>
        <strain evidence="10">OPacV-662</strain>
    </source>
</reference>
<dbReference type="EMBL" id="MN448274">
    <property type="protein sequence ID" value="QFG73931.1"/>
    <property type="molecule type" value="Genomic_DNA"/>
</dbReference>
<feature type="domain" description="SIS" evidence="9">
    <location>
        <begin position="471"/>
        <end position="607"/>
    </location>
</feature>
<organism evidence="10">
    <name type="scientific">Megaviridae environmental sample</name>
    <dbReference type="NCBI Taxonomy" id="1737588"/>
    <lineage>
        <taxon>Viruses</taxon>
        <taxon>Varidnaviria</taxon>
        <taxon>Bamfordvirae</taxon>
        <taxon>Nucleocytoviricota</taxon>
        <taxon>Megaviricetes</taxon>
        <taxon>Imitervirales</taxon>
        <taxon>Mimiviridae</taxon>
        <taxon>environmental samples</taxon>
    </lineage>
</organism>
<accession>A0A5J6VKJ5</accession>
<feature type="domain" description="Glutamine amidotransferase type-2" evidence="8">
    <location>
        <begin position="2"/>
        <end position="232"/>
    </location>
</feature>
<dbReference type="InterPro" id="IPR046348">
    <property type="entry name" value="SIS_dom_sf"/>
</dbReference>
<dbReference type="InterPro" id="IPR017932">
    <property type="entry name" value="GATase_2_dom"/>
</dbReference>
<dbReference type="PANTHER" id="PTHR10937:SF0">
    <property type="entry name" value="GLUTAMINE--FRUCTOSE-6-PHOSPHATE TRANSAMINASE (ISOMERIZING)"/>
    <property type="match status" value="1"/>
</dbReference>
<dbReference type="CDD" id="cd05008">
    <property type="entry name" value="SIS_GlmS_GlmD_1"/>
    <property type="match status" value="1"/>
</dbReference>
<keyword evidence="4" id="KW-0808">Transferase</keyword>
<dbReference type="GO" id="GO:0006002">
    <property type="term" value="P:fructose 6-phosphate metabolic process"/>
    <property type="evidence" value="ECO:0007669"/>
    <property type="project" value="TreeGrafter"/>
</dbReference>
<dbReference type="SUPFAM" id="SSF56235">
    <property type="entry name" value="N-terminal nucleophile aminohydrolases (Ntn hydrolases)"/>
    <property type="match status" value="1"/>
</dbReference>
<dbReference type="InterPro" id="IPR001347">
    <property type="entry name" value="SIS_dom"/>
</dbReference>
<dbReference type="NCBIfam" id="TIGR01135">
    <property type="entry name" value="glmS"/>
    <property type="match status" value="1"/>
</dbReference>
<dbReference type="SUPFAM" id="SSF53697">
    <property type="entry name" value="SIS domain"/>
    <property type="match status" value="1"/>
</dbReference>
<dbReference type="InterPro" id="IPR029055">
    <property type="entry name" value="Ntn_hydrolases_N"/>
</dbReference>
<feature type="domain" description="SIS" evidence="9">
    <location>
        <begin position="298"/>
        <end position="443"/>
    </location>
</feature>
<dbReference type="PANTHER" id="PTHR10937">
    <property type="entry name" value="GLUCOSAMINE--FRUCTOSE-6-PHOSPHATE AMINOTRANSFERASE, ISOMERIZING"/>
    <property type="match status" value="1"/>
</dbReference>
<evidence type="ECO:0000256" key="6">
    <source>
        <dbReference type="ARBA" id="ARBA00022962"/>
    </source>
</evidence>
<keyword evidence="7" id="KW-1133">Transmembrane helix</keyword>
<sequence length="617" mass="69098">MCGIIACVIASNDINCYNVILNGLKQLQNRGYDSAGICIKSDNEFIISKYASNEKTAIELLDNEKHLYNGDICDIGIGHTRWATHGPKTDLNSHPHVDMTGKIVLVHNGIIENYNEIKTELENHGYSFKTQTDTEVIANMISWFLSRSNNTLKDAFKSSINSTVHMMKGTWALCILHKDIPDTLYVICNGSPILIGIKNDIAIVASESSGFCNHMNECFSLNDNDLCTICKTDKIELTTNNKYTKIPISICNYAETPQPYSHWMLKEIYEQKKYALKALLLGERVLSNKIHLNEMNNFISVAKTIDNIIILACGTCYYAGMIIAAYFKDLTIMNTVMVFDGAEFTSSDIPKNGKTAFIIISQSGETKDLDTCITIGKEHNIFQIGLINKVNSMIARKVDYVCYLNAGREVAVASTKSFINGVIVGSLLAIWFAQIQKTNIDKINQYIRDYNKLALDIHNTIETSLPIIIEWSKRIAKKKSMFVLGKNNTINIAKEGALKIKEIAYIHAEGYSTSSLKHGPFALIEKDFPIIMLDDMTSVPLLETSYEQVSSRGATTYIITCNPNHNFKGCVLVLPGDTIFAHLYMVIPMQLLAFYISREKKLNPDMPRNLAKVVTVF</sequence>
<evidence type="ECO:0000259" key="9">
    <source>
        <dbReference type="PROSITE" id="PS51464"/>
    </source>
</evidence>
<dbReference type="Gene3D" id="3.40.50.10490">
    <property type="entry name" value="Glucose-6-phosphate isomerase like protein, domain 1"/>
    <property type="match status" value="2"/>
</dbReference>
<proteinExistence type="predicted"/>
<dbReference type="Gene3D" id="3.60.20.10">
    <property type="entry name" value="Glutamine Phosphoribosylpyrophosphate, subunit 1, domain 1"/>
    <property type="match status" value="1"/>
</dbReference>
<dbReference type="GO" id="GO:0004360">
    <property type="term" value="F:glutamine-fructose-6-phosphate transaminase (isomerizing) activity"/>
    <property type="evidence" value="ECO:0007669"/>
    <property type="project" value="UniProtKB-EC"/>
</dbReference>